<comment type="caution">
    <text evidence="9">The sequence shown here is derived from an EMBL/GenBank/DDBJ whole genome shotgun (WGS) entry which is preliminary data.</text>
</comment>
<dbReference type="InterPro" id="IPR013783">
    <property type="entry name" value="Ig-like_fold"/>
</dbReference>
<keyword evidence="3" id="KW-0731">Sigma factor</keyword>
<dbReference type="GO" id="GO:0003677">
    <property type="term" value="F:DNA binding"/>
    <property type="evidence" value="ECO:0007669"/>
    <property type="project" value="UniProtKB-KW"/>
</dbReference>
<keyword evidence="7" id="KW-0472">Membrane</keyword>
<evidence type="ECO:0000256" key="2">
    <source>
        <dbReference type="ARBA" id="ARBA00023015"/>
    </source>
</evidence>
<dbReference type="AlphaFoldDB" id="A0A7X5R2D6"/>
<dbReference type="InterPro" id="IPR013325">
    <property type="entry name" value="RNA_pol_sigma_r2"/>
</dbReference>
<dbReference type="Gene3D" id="1.10.10.1320">
    <property type="entry name" value="Anti-sigma factor, zinc-finger domain"/>
    <property type="match status" value="1"/>
</dbReference>
<dbReference type="GO" id="GO:0005975">
    <property type="term" value="P:carbohydrate metabolic process"/>
    <property type="evidence" value="ECO:0007669"/>
    <property type="project" value="UniProtKB-ARBA"/>
</dbReference>
<protein>
    <submittedName>
        <fullName evidence="9">RNA polymerase sigma factor (Sigma-70 family)</fullName>
    </submittedName>
</protein>
<evidence type="ECO:0000313" key="9">
    <source>
        <dbReference type="EMBL" id="NIH54404.1"/>
    </source>
</evidence>
<dbReference type="PANTHER" id="PTHR43133">
    <property type="entry name" value="RNA POLYMERASE ECF-TYPE SIGMA FACTO"/>
    <property type="match status" value="1"/>
</dbReference>
<keyword evidence="7" id="KW-1133">Transmembrane helix</keyword>
<keyword evidence="2" id="KW-0805">Transcription regulation</keyword>
<evidence type="ECO:0000256" key="3">
    <source>
        <dbReference type="ARBA" id="ARBA00023082"/>
    </source>
</evidence>
<dbReference type="Gene3D" id="2.60.40.10">
    <property type="entry name" value="Immunoglobulins"/>
    <property type="match status" value="2"/>
</dbReference>
<accession>A0A7X5R2D6</accession>
<dbReference type="SUPFAM" id="SSF88946">
    <property type="entry name" value="Sigma2 domain of RNA polymerase sigma factors"/>
    <property type="match status" value="1"/>
</dbReference>
<dbReference type="InterPro" id="IPR027383">
    <property type="entry name" value="Znf_put"/>
</dbReference>
<gene>
    <name evidence="9" type="ORF">FHX76_002300</name>
</gene>
<dbReference type="GO" id="GO:0016987">
    <property type="term" value="F:sigma factor activity"/>
    <property type="evidence" value="ECO:0007669"/>
    <property type="project" value="UniProtKB-KW"/>
</dbReference>
<sequence length="664" mass="70385">MNPKTAEDNNAVVGSIRSATDHYSDLSDEELLDLARTGNRAAYALLWTRHSASGLVSARYFSTDLDPHDVVAEAYSKIYIALTRGGGPKTAFRTYLQVTIRNIANKWRNEQRRLVDLESAERSESLQTVSDDADSRVERSIIKEAFTSLPTQWQEVLWYTEVLELKPQAIAAKLNMTPNSVSALSYRARDGLRQAWIRAHLNDNNLPAACVETIDRLPAYLLGTLTEKRSEKLLAHLATCASCSKVLAEAESTASRLHSVVLPLLLTGGMAAGLTASLAAPASSAQAATQVVSGTTQTATIGGTKVALLAAAGVLIAGVISAAIVLSTVAKPSESAADNPVTGSSSAQEQPTPSAERDGTSDNPAQDPTVVDRSDWTQRQGEAETAALFSIPVVAGTEAPTYSFDERTVFATSAPLLTGYATAGSEVTLFVSGDEAAYQERVVQTTAAGSWSLSSETLPDGEYTVHAYQQVSGEDRSDTATRAFIVRNGQVLPTPVVASVDTADTRFLPIVTGTGIPGATVSVLVNGVANDSAIAPDGTWSVTTTRGGIAGGNTLVVRQKDRATLTYSHETDAQAFELTAPMIELDKSRSETVLIVDALPQSSVTVTDGLSFTHRIAATDGVSRIRLLDNSTLQSVEKARPVRSVYTGEDGTRVGAPILTDLEL</sequence>
<keyword evidence="4" id="KW-0238">DNA-binding</keyword>
<evidence type="ECO:0000256" key="4">
    <source>
        <dbReference type="ARBA" id="ARBA00023125"/>
    </source>
</evidence>
<evidence type="ECO:0000259" key="8">
    <source>
        <dbReference type="Pfam" id="PF13490"/>
    </source>
</evidence>
<name>A0A7X5R2D6_9MICO</name>
<dbReference type="Gene3D" id="1.10.10.10">
    <property type="entry name" value="Winged helix-like DNA-binding domain superfamily/Winged helix DNA-binding domain"/>
    <property type="match status" value="1"/>
</dbReference>
<dbReference type="PANTHER" id="PTHR43133:SF8">
    <property type="entry name" value="RNA POLYMERASE SIGMA FACTOR HI_1459-RELATED"/>
    <property type="match status" value="1"/>
</dbReference>
<reference evidence="9 10" key="1">
    <citation type="submission" date="2020-02" db="EMBL/GenBank/DDBJ databases">
        <title>Sequencing the genomes of 1000 actinobacteria strains.</title>
        <authorList>
            <person name="Klenk H.-P."/>
        </authorList>
    </citation>
    <scope>NUCLEOTIDE SEQUENCE [LARGE SCALE GENOMIC DNA]</scope>
    <source>
        <strain evidence="9 10">DSM 27960</strain>
    </source>
</reference>
<dbReference type="InterPro" id="IPR039425">
    <property type="entry name" value="RNA_pol_sigma-70-like"/>
</dbReference>
<dbReference type="Proteomes" id="UP000541033">
    <property type="component" value="Unassembled WGS sequence"/>
</dbReference>
<evidence type="ECO:0000256" key="1">
    <source>
        <dbReference type="ARBA" id="ARBA00010641"/>
    </source>
</evidence>
<dbReference type="InterPro" id="IPR014284">
    <property type="entry name" value="RNA_pol_sigma-70_dom"/>
</dbReference>
<proteinExistence type="inferred from homology"/>
<dbReference type="Pfam" id="PF13490">
    <property type="entry name" value="zf-HC2"/>
    <property type="match status" value="1"/>
</dbReference>
<dbReference type="Gene3D" id="1.10.1740.10">
    <property type="match status" value="1"/>
</dbReference>
<dbReference type="RefSeq" id="WP_167150787.1">
    <property type="nucleotide sequence ID" value="NZ_JAAMOX010000002.1"/>
</dbReference>
<dbReference type="InterPro" id="IPR013324">
    <property type="entry name" value="RNA_pol_sigma_r3/r4-like"/>
</dbReference>
<dbReference type="InterPro" id="IPR036388">
    <property type="entry name" value="WH-like_DNA-bd_sf"/>
</dbReference>
<evidence type="ECO:0000313" key="10">
    <source>
        <dbReference type="Proteomes" id="UP000541033"/>
    </source>
</evidence>
<evidence type="ECO:0000256" key="7">
    <source>
        <dbReference type="SAM" id="Phobius"/>
    </source>
</evidence>
<dbReference type="SUPFAM" id="SSF88659">
    <property type="entry name" value="Sigma3 and sigma4 domains of RNA polymerase sigma factors"/>
    <property type="match status" value="1"/>
</dbReference>
<feature type="compositionally biased region" description="Polar residues" evidence="6">
    <location>
        <begin position="341"/>
        <end position="353"/>
    </location>
</feature>
<feature type="region of interest" description="Disordered" evidence="6">
    <location>
        <begin position="334"/>
        <end position="379"/>
    </location>
</feature>
<dbReference type="InterPro" id="IPR041916">
    <property type="entry name" value="Anti_sigma_zinc_sf"/>
</dbReference>
<evidence type="ECO:0000256" key="5">
    <source>
        <dbReference type="ARBA" id="ARBA00023163"/>
    </source>
</evidence>
<dbReference type="GO" id="GO:0006352">
    <property type="term" value="P:DNA-templated transcription initiation"/>
    <property type="evidence" value="ECO:0007669"/>
    <property type="project" value="InterPro"/>
</dbReference>
<dbReference type="EMBL" id="JAAMOX010000002">
    <property type="protein sequence ID" value="NIH54404.1"/>
    <property type="molecule type" value="Genomic_DNA"/>
</dbReference>
<keyword evidence="10" id="KW-1185">Reference proteome</keyword>
<evidence type="ECO:0000256" key="6">
    <source>
        <dbReference type="SAM" id="MobiDB-lite"/>
    </source>
</evidence>
<dbReference type="NCBIfam" id="TIGR02937">
    <property type="entry name" value="sigma70-ECF"/>
    <property type="match status" value="1"/>
</dbReference>
<comment type="similarity">
    <text evidence="1">Belongs to the sigma-70 factor family. ECF subfamily.</text>
</comment>
<feature type="transmembrane region" description="Helical" evidence="7">
    <location>
        <begin position="306"/>
        <end position="326"/>
    </location>
</feature>
<organism evidence="9 10">
    <name type="scientific">Lysinibacter cavernae</name>
    <dbReference type="NCBI Taxonomy" id="1640652"/>
    <lineage>
        <taxon>Bacteria</taxon>
        <taxon>Bacillati</taxon>
        <taxon>Actinomycetota</taxon>
        <taxon>Actinomycetes</taxon>
        <taxon>Micrococcales</taxon>
        <taxon>Microbacteriaceae</taxon>
        <taxon>Lysinibacter</taxon>
    </lineage>
</organism>
<keyword evidence="7" id="KW-0812">Transmembrane</keyword>
<feature type="domain" description="Putative zinc-finger" evidence="8">
    <location>
        <begin position="210"/>
        <end position="243"/>
    </location>
</feature>
<keyword evidence="5" id="KW-0804">Transcription</keyword>